<dbReference type="EMBL" id="JAEQNA010000001">
    <property type="protein sequence ID" value="MBL0418798.1"/>
    <property type="molecule type" value="Genomic_DNA"/>
</dbReference>
<dbReference type="PROSITE" id="PS01173">
    <property type="entry name" value="LIPASE_GDXG_HIS"/>
    <property type="match status" value="1"/>
</dbReference>
<dbReference type="AlphaFoldDB" id="A0A936ZEH1"/>
<evidence type="ECO:0000256" key="1">
    <source>
        <dbReference type="ARBA" id="ARBA00010515"/>
    </source>
</evidence>
<dbReference type="Pfam" id="PF07859">
    <property type="entry name" value="Abhydrolase_3"/>
    <property type="match status" value="1"/>
</dbReference>
<evidence type="ECO:0000313" key="5">
    <source>
        <dbReference type="Proteomes" id="UP000613011"/>
    </source>
</evidence>
<dbReference type="Proteomes" id="UP000613011">
    <property type="component" value="Unassembled WGS sequence"/>
</dbReference>
<evidence type="ECO:0000313" key="4">
    <source>
        <dbReference type="EMBL" id="MBL0418798.1"/>
    </source>
</evidence>
<keyword evidence="5" id="KW-1185">Reference proteome</keyword>
<dbReference type="SUPFAM" id="SSF53474">
    <property type="entry name" value="alpha/beta-Hydrolases"/>
    <property type="match status" value="1"/>
</dbReference>
<dbReference type="InterPro" id="IPR029058">
    <property type="entry name" value="AB_hydrolase_fold"/>
</dbReference>
<dbReference type="PANTHER" id="PTHR48081">
    <property type="entry name" value="AB HYDROLASE SUPERFAMILY PROTEIN C4A8.06C"/>
    <property type="match status" value="1"/>
</dbReference>
<reference evidence="4" key="1">
    <citation type="submission" date="2021-01" db="EMBL/GenBank/DDBJ databases">
        <title>Ramlibacter sp. strain AW1 16S ribosomal RNA gene Genome sequencing and assembly.</title>
        <authorList>
            <person name="Kang M."/>
        </authorList>
    </citation>
    <scope>NUCLEOTIDE SEQUENCE</scope>
    <source>
        <strain evidence="4">AW1</strain>
    </source>
</reference>
<evidence type="ECO:0000256" key="2">
    <source>
        <dbReference type="ARBA" id="ARBA00022801"/>
    </source>
</evidence>
<keyword evidence="2 4" id="KW-0378">Hydrolase</keyword>
<accession>A0A936ZEH1</accession>
<protein>
    <submittedName>
        <fullName evidence="4">Alpha/beta hydrolase</fullName>
    </submittedName>
</protein>
<dbReference type="InterPro" id="IPR050300">
    <property type="entry name" value="GDXG_lipolytic_enzyme"/>
</dbReference>
<dbReference type="PANTHER" id="PTHR48081:SF8">
    <property type="entry name" value="ALPHA_BETA HYDROLASE FOLD-3 DOMAIN-CONTAINING PROTEIN-RELATED"/>
    <property type="match status" value="1"/>
</dbReference>
<comment type="caution">
    <text evidence="4">The sequence shown here is derived from an EMBL/GenBank/DDBJ whole genome shotgun (WGS) entry which is preliminary data.</text>
</comment>
<comment type="similarity">
    <text evidence="1">Belongs to the 'GDXG' lipolytic enzyme family.</text>
</comment>
<gene>
    <name evidence="4" type="ORF">JI739_00425</name>
</gene>
<sequence>MRSVLQRMARSRHAPLHTLAPHAARLAYEQRAGVLELSAAPLHRVEDFSIPARDGHALPARLYATRADSQQPALLFLHGGGFTIGSIATHDVLCRELCRLSGCAVLSLDYRLAPEHRFPQAVDDAWDALAWLAAHGAARGVDPARLAVGGDSAGGTLAAVCAILARDSGLPLALQLLFYPGCAGAPDLPSRQHYREGLLLDETLIDWFFSHYIEPGARGDWRFAPLQAPDLDGVAPAWIGLAECDPLVDEGIAYGDRLRASGVPVQLEIYRGVVHEFIKMGRAIPEARQAHRDAALALAQALGVEHP</sequence>
<evidence type="ECO:0000259" key="3">
    <source>
        <dbReference type="Pfam" id="PF07859"/>
    </source>
</evidence>
<dbReference type="GO" id="GO:0016787">
    <property type="term" value="F:hydrolase activity"/>
    <property type="evidence" value="ECO:0007669"/>
    <property type="project" value="UniProtKB-KW"/>
</dbReference>
<dbReference type="Gene3D" id="3.40.50.1820">
    <property type="entry name" value="alpha/beta hydrolase"/>
    <property type="match status" value="1"/>
</dbReference>
<proteinExistence type="inferred from homology"/>
<dbReference type="InterPro" id="IPR013094">
    <property type="entry name" value="AB_hydrolase_3"/>
</dbReference>
<feature type="domain" description="Alpha/beta hydrolase fold-3" evidence="3">
    <location>
        <begin position="74"/>
        <end position="278"/>
    </location>
</feature>
<name>A0A936ZEH1_9BURK</name>
<organism evidence="4 5">
    <name type="scientific">Ramlibacter aurantiacus</name>
    <dbReference type="NCBI Taxonomy" id="2801330"/>
    <lineage>
        <taxon>Bacteria</taxon>
        <taxon>Pseudomonadati</taxon>
        <taxon>Pseudomonadota</taxon>
        <taxon>Betaproteobacteria</taxon>
        <taxon>Burkholderiales</taxon>
        <taxon>Comamonadaceae</taxon>
        <taxon>Ramlibacter</taxon>
    </lineage>
</organism>
<dbReference type="InterPro" id="IPR002168">
    <property type="entry name" value="Lipase_GDXG_HIS_AS"/>
</dbReference>